<comment type="caution">
    <text evidence="1">The sequence shown here is derived from an EMBL/GenBank/DDBJ whole genome shotgun (WGS) entry which is preliminary data.</text>
</comment>
<dbReference type="EMBL" id="JAAIUW010000004">
    <property type="protein sequence ID" value="KAF7835233.1"/>
    <property type="molecule type" value="Genomic_DNA"/>
</dbReference>
<dbReference type="Proteomes" id="UP000634136">
    <property type="component" value="Unassembled WGS sequence"/>
</dbReference>
<organism evidence="1 2">
    <name type="scientific">Senna tora</name>
    <dbReference type="NCBI Taxonomy" id="362788"/>
    <lineage>
        <taxon>Eukaryota</taxon>
        <taxon>Viridiplantae</taxon>
        <taxon>Streptophyta</taxon>
        <taxon>Embryophyta</taxon>
        <taxon>Tracheophyta</taxon>
        <taxon>Spermatophyta</taxon>
        <taxon>Magnoliopsida</taxon>
        <taxon>eudicotyledons</taxon>
        <taxon>Gunneridae</taxon>
        <taxon>Pentapetalae</taxon>
        <taxon>rosids</taxon>
        <taxon>fabids</taxon>
        <taxon>Fabales</taxon>
        <taxon>Fabaceae</taxon>
        <taxon>Caesalpinioideae</taxon>
        <taxon>Cassia clade</taxon>
        <taxon>Senna</taxon>
    </lineage>
</organism>
<gene>
    <name evidence="1" type="ORF">G2W53_010092</name>
</gene>
<evidence type="ECO:0000313" key="1">
    <source>
        <dbReference type="EMBL" id="KAF7835233.1"/>
    </source>
</evidence>
<protein>
    <submittedName>
        <fullName evidence="1">Uncharacterized protein</fullName>
    </submittedName>
</protein>
<accession>A0A834WZH9</accession>
<reference evidence="1" key="1">
    <citation type="submission" date="2020-09" db="EMBL/GenBank/DDBJ databases">
        <title>Genome-Enabled Discovery of Anthraquinone Biosynthesis in Senna tora.</title>
        <authorList>
            <person name="Kang S.-H."/>
            <person name="Pandey R.P."/>
            <person name="Lee C.-M."/>
            <person name="Sim J.-S."/>
            <person name="Jeong J.-T."/>
            <person name="Choi B.-S."/>
            <person name="Jung M."/>
            <person name="Ginzburg D."/>
            <person name="Zhao K."/>
            <person name="Won S.Y."/>
            <person name="Oh T.-J."/>
            <person name="Yu Y."/>
            <person name="Kim N.-H."/>
            <person name="Lee O.R."/>
            <person name="Lee T.-H."/>
            <person name="Bashyal P."/>
            <person name="Kim T.-S."/>
            <person name="Lee W.-H."/>
            <person name="Kawkins C."/>
            <person name="Kim C.-K."/>
            <person name="Kim J.S."/>
            <person name="Ahn B.O."/>
            <person name="Rhee S.Y."/>
            <person name="Sohng J.K."/>
        </authorList>
    </citation>
    <scope>NUCLEOTIDE SEQUENCE</scope>
    <source>
        <tissue evidence="1">Leaf</tissue>
    </source>
</reference>
<dbReference type="AlphaFoldDB" id="A0A834WZH9"/>
<evidence type="ECO:0000313" key="2">
    <source>
        <dbReference type="Proteomes" id="UP000634136"/>
    </source>
</evidence>
<proteinExistence type="predicted"/>
<name>A0A834WZH9_9FABA</name>
<sequence length="170" mass="19717">MGSLLEYLLKSPFFTPIHLRMFFAVRSTLFPLSIQRSTAPSSSEKTRLDSGSLAKNSKFTSREAQMPLDLKSDSNRSLAKLSRKSLGLLVIADEVSDSFFFTIAVEAIVFVREVKRISEVERERDDDAWMKGWSYLLGFLLLKVSGCLNWREVRQRDWGKRQRSWEREEE</sequence>
<keyword evidence="2" id="KW-1185">Reference proteome</keyword>